<reference evidence="2 3" key="1">
    <citation type="submission" date="2017-02" db="EMBL/GenBank/DDBJ databases">
        <authorList>
            <person name="Peterson S.W."/>
        </authorList>
    </citation>
    <scope>NUCLEOTIDE SEQUENCE [LARGE SCALE GENOMIC DNA]</scope>
    <source>
        <strain evidence="2 3">ATCC 49788</strain>
    </source>
</reference>
<evidence type="ECO:0000313" key="2">
    <source>
        <dbReference type="EMBL" id="SKA86527.1"/>
    </source>
</evidence>
<proteinExistence type="predicted"/>
<evidence type="ECO:0000259" key="1">
    <source>
        <dbReference type="Pfam" id="PF02954"/>
    </source>
</evidence>
<dbReference type="AlphaFoldDB" id="A0A1T4XAR3"/>
<dbReference type="Gene3D" id="1.10.10.60">
    <property type="entry name" value="Homeodomain-like"/>
    <property type="match status" value="1"/>
</dbReference>
<dbReference type="InterPro" id="IPR009057">
    <property type="entry name" value="Homeodomain-like_sf"/>
</dbReference>
<organism evidence="2 3">
    <name type="scientific">Thiothrix eikelboomii</name>
    <dbReference type="NCBI Taxonomy" id="92487"/>
    <lineage>
        <taxon>Bacteria</taxon>
        <taxon>Pseudomonadati</taxon>
        <taxon>Pseudomonadota</taxon>
        <taxon>Gammaproteobacteria</taxon>
        <taxon>Thiotrichales</taxon>
        <taxon>Thiotrichaceae</taxon>
        <taxon>Thiothrix</taxon>
    </lineage>
</organism>
<protein>
    <submittedName>
        <fullName evidence="2">Regulatory protein, Fis family</fullName>
    </submittedName>
</protein>
<dbReference type="Pfam" id="PF02954">
    <property type="entry name" value="HTH_8"/>
    <property type="match status" value="1"/>
</dbReference>
<feature type="domain" description="DNA binding HTH" evidence="1">
    <location>
        <begin position="39"/>
        <end position="71"/>
    </location>
</feature>
<dbReference type="EMBL" id="FUYB01000014">
    <property type="protein sequence ID" value="SKA86527.1"/>
    <property type="molecule type" value="Genomic_DNA"/>
</dbReference>
<dbReference type="InterPro" id="IPR002197">
    <property type="entry name" value="HTH_Fis"/>
</dbReference>
<dbReference type="SUPFAM" id="SSF46689">
    <property type="entry name" value="Homeodomain-like"/>
    <property type="match status" value="1"/>
</dbReference>
<dbReference type="PRINTS" id="PR01590">
    <property type="entry name" value="HTHFIS"/>
</dbReference>
<name>A0A1T4XAR3_9GAMM</name>
<dbReference type="GO" id="GO:0043565">
    <property type="term" value="F:sequence-specific DNA binding"/>
    <property type="evidence" value="ECO:0007669"/>
    <property type="project" value="InterPro"/>
</dbReference>
<dbReference type="OrthoDB" id="9802388at2"/>
<accession>A0A1T4XAR3</accession>
<sequence>MDNPILLNSVQLEIAIKEAKHSVFKYDHGNLYPALLMQFKKDVITRALQETQGNYRRAAQLLGLGIDTLRKYQQQIQLEIK</sequence>
<dbReference type="RefSeq" id="WP_078923172.1">
    <property type="nucleotide sequence ID" value="NZ_FUYB01000014.1"/>
</dbReference>
<dbReference type="Proteomes" id="UP000190460">
    <property type="component" value="Unassembled WGS sequence"/>
</dbReference>
<evidence type="ECO:0000313" key="3">
    <source>
        <dbReference type="Proteomes" id="UP000190460"/>
    </source>
</evidence>
<keyword evidence="3" id="KW-1185">Reference proteome</keyword>
<dbReference type="STRING" id="92487.SAMN02745130_02725"/>
<gene>
    <name evidence="2" type="ORF">SAMN02745130_02725</name>
</gene>